<name>A0A2M4D1J9_ANODA</name>
<dbReference type="AlphaFoldDB" id="A0A2M4D1J9"/>
<evidence type="ECO:0000313" key="1">
    <source>
        <dbReference type="EMBL" id="MBW70958.1"/>
    </source>
</evidence>
<protein>
    <submittedName>
        <fullName evidence="1">Putative secreted protein</fullName>
    </submittedName>
</protein>
<sequence length="147" mass="17307">MALRLVRHWIGRRIMNTITIAMTEVAAVVVDMLAAIRPNPVTVPAVACARSPKDQQIRPIRPLPISMRLPSRQPMWPRIPWPRQQPRRPLRHRLRSPANTCCCRVWSSRTSRPTKHWTRRYSSCSRRNDRPRRLNMRPSRPSTMCRC</sequence>
<accession>A0A2M4D1J9</accession>
<reference evidence="1" key="1">
    <citation type="submission" date="2018-01" db="EMBL/GenBank/DDBJ databases">
        <title>An insight into the sialome of Amazonian anophelines.</title>
        <authorList>
            <person name="Ribeiro J.M."/>
            <person name="Scarpassa V."/>
            <person name="Calvo E."/>
        </authorList>
    </citation>
    <scope>NUCLEOTIDE SEQUENCE</scope>
</reference>
<proteinExistence type="predicted"/>
<dbReference type="EMBL" id="GGFL01006780">
    <property type="protein sequence ID" value="MBW70958.1"/>
    <property type="molecule type" value="Transcribed_RNA"/>
</dbReference>
<organism evidence="1">
    <name type="scientific">Anopheles darlingi</name>
    <name type="common">Mosquito</name>
    <dbReference type="NCBI Taxonomy" id="43151"/>
    <lineage>
        <taxon>Eukaryota</taxon>
        <taxon>Metazoa</taxon>
        <taxon>Ecdysozoa</taxon>
        <taxon>Arthropoda</taxon>
        <taxon>Hexapoda</taxon>
        <taxon>Insecta</taxon>
        <taxon>Pterygota</taxon>
        <taxon>Neoptera</taxon>
        <taxon>Endopterygota</taxon>
        <taxon>Diptera</taxon>
        <taxon>Nematocera</taxon>
        <taxon>Culicoidea</taxon>
        <taxon>Culicidae</taxon>
        <taxon>Anophelinae</taxon>
        <taxon>Anopheles</taxon>
    </lineage>
</organism>